<name>A0A075GIQ7_9ARCH</name>
<feature type="domain" description="TRUD" evidence="3">
    <location>
        <begin position="153"/>
        <end position="359"/>
    </location>
</feature>
<dbReference type="InterPro" id="IPR042214">
    <property type="entry name" value="TruD_catalytic"/>
</dbReference>
<dbReference type="AlphaFoldDB" id="A0A075GIQ7"/>
<dbReference type="Gene3D" id="3.30.2350.20">
    <property type="entry name" value="TruD, catalytic domain"/>
    <property type="match status" value="1"/>
</dbReference>
<organism evidence="4">
    <name type="scientific">uncultured marine thaumarchaeote KM3_16_C10</name>
    <dbReference type="NCBI Taxonomy" id="1456042"/>
    <lineage>
        <taxon>Archaea</taxon>
        <taxon>Nitrososphaerota</taxon>
        <taxon>environmental samples</taxon>
    </lineage>
</organism>
<dbReference type="EMBL" id="KF900692">
    <property type="protein sequence ID" value="AIF03871.1"/>
    <property type="molecule type" value="Genomic_DNA"/>
</dbReference>
<dbReference type="EC" id="5.4.99.27" evidence="4"/>
<dbReference type="Gene3D" id="1.10.1510.30">
    <property type="match status" value="1"/>
</dbReference>
<dbReference type="PROSITE" id="PS50984">
    <property type="entry name" value="TRUD"/>
    <property type="match status" value="1"/>
</dbReference>
<keyword evidence="2 4" id="KW-0413">Isomerase</keyword>
<dbReference type="PANTHER" id="PTHR13326">
    <property type="entry name" value="TRNA PSEUDOURIDINE SYNTHASE D"/>
    <property type="match status" value="1"/>
</dbReference>
<evidence type="ECO:0000256" key="1">
    <source>
        <dbReference type="ARBA" id="ARBA00007953"/>
    </source>
</evidence>
<evidence type="ECO:0000256" key="2">
    <source>
        <dbReference type="ARBA" id="ARBA00023235"/>
    </source>
</evidence>
<dbReference type="GO" id="GO:0160150">
    <property type="term" value="F:tRNA pseudouridine(13) synthase activity"/>
    <property type="evidence" value="ECO:0007669"/>
    <property type="project" value="UniProtKB-EC"/>
</dbReference>
<dbReference type="InterPro" id="IPR020103">
    <property type="entry name" value="PsdUridine_synth_cat_dom_sf"/>
</dbReference>
<accession>A0A075GIQ7</accession>
<gene>
    <name evidence="4" type="primary">PUS7</name>
    <name evidence="4" type="synonym">truD</name>
</gene>
<reference evidence="4" key="1">
    <citation type="journal article" date="2014" name="Genome Biol. Evol.">
        <title>Pangenome evidence for extensive interdomain horizontal transfer affecting lineage core and shell genes in uncultured planktonic thaumarchaeota and euryarchaeota.</title>
        <authorList>
            <person name="Deschamps P."/>
            <person name="Zivanovic Y."/>
            <person name="Moreira D."/>
            <person name="Rodriguez-Valera F."/>
            <person name="Lopez-Garcia P."/>
        </authorList>
    </citation>
    <scope>NUCLEOTIDE SEQUENCE</scope>
</reference>
<dbReference type="PIRSF" id="PIRSF037016">
    <property type="entry name" value="Pseudouridin_synth_euk_prd"/>
    <property type="match status" value="1"/>
</dbReference>
<dbReference type="GO" id="GO:0001522">
    <property type="term" value="P:pseudouridine synthesis"/>
    <property type="evidence" value="ECO:0007669"/>
    <property type="project" value="InterPro"/>
</dbReference>
<dbReference type="PANTHER" id="PTHR13326:SF21">
    <property type="entry name" value="PSEUDOURIDYLATE SYNTHASE PUS7L"/>
    <property type="match status" value="1"/>
</dbReference>
<dbReference type="Pfam" id="PF01142">
    <property type="entry name" value="TruD"/>
    <property type="match status" value="1"/>
</dbReference>
<comment type="similarity">
    <text evidence="1">Belongs to the pseudouridine synthase TruD family.</text>
</comment>
<sequence length="398" mass="46105">MIPQIDNEIGISVYTTKSSSIIGKIKQNENDFLVKEVLSEKAIDSFDNLDGHAVYLLKKSGIDTNHALFDIEKRYGLVLKSLGLKDAHAQTEQYVYTYKKINSLEEYKGKKYSAQRLGFVKNPISKKDMLGNHFEIQISGLTESLPSFTNDEKILNFFGYQRFGSKRPITHLIGKSIVKGNYEEALEYLLNFSSKYDSEKNNEMRKLISERKSESEIIKLLPYSMDIERNLLKQLSKDNDPKHAIRSIPLALRRFYIQAYQSFLFNKTLSLAYEFEEELFLPIINDVCFDKNSILGKFENESTQKLAIPLVGHSYYKKSRFDYYIKKILEDELLTPKDFFIKDFQEISIEGGFRNASINYLNFGINENLIKFQLSRGSYATIMLREILKPKNPLDCGF</sequence>
<dbReference type="GO" id="GO:0003723">
    <property type="term" value="F:RNA binding"/>
    <property type="evidence" value="ECO:0007669"/>
    <property type="project" value="InterPro"/>
</dbReference>
<dbReference type="SUPFAM" id="SSF55120">
    <property type="entry name" value="Pseudouridine synthase"/>
    <property type="match status" value="1"/>
</dbReference>
<evidence type="ECO:0000313" key="4">
    <source>
        <dbReference type="EMBL" id="AIF03871.1"/>
    </source>
</evidence>
<dbReference type="InterPro" id="IPR001656">
    <property type="entry name" value="PsdUridine_synth_TruD"/>
</dbReference>
<dbReference type="Gene3D" id="3.30.70.3160">
    <property type="match status" value="1"/>
</dbReference>
<dbReference type="InterPro" id="IPR011760">
    <property type="entry name" value="PsdUridine_synth_TruD_insert"/>
</dbReference>
<proteinExistence type="inferred from homology"/>
<evidence type="ECO:0000259" key="3">
    <source>
        <dbReference type="PROSITE" id="PS50984"/>
    </source>
</evidence>
<protein>
    <submittedName>
        <fullName evidence="4">tRNA pseudouridine synthase D (TruD, PUS7)</fullName>
        <ecNumber evidence="4">5.4.99.27</ecNumber>
    </submittedName>
</protein>